<protein>
    <submittedName>
        <fullName evidence="2">Uncharacterized protein</fullName>
    </submittedName>
</protein>
<evidence type="ECO:0000256" key="1">
    <source>
        <dbReference type="SAM" id="Phobius"/>
    </source>
</evidence>
<sequence>MAISDYFNGWWSICVYLMWMVAGGRKPLKAAAMPCNVLTIPLGQPVSRRQTFDSRASVVSEVFFGKSNLRTLDRRRNRKFQEPIEASKSIIGQLRIVSSVDGAVSSGRWESLRALGHEIIIGTCRLQA</sequence>
<evidence type="ECO:0000313" key="3">
    <source>
        <dbReference type="Proteomes" id="UP000837857"/>
    </source>
</evidence>
<proteinExistence type="predicted"/>
<accession>A0ABN8IQT3</accession>
<feature type="transmembrane region" description="Helical" evidence="1">
    <location>
        <begin position="6"/>
        <end position="24"/>
    </location>
</feature>
<dbReference type="Proteomes" id="UP000837857">
    <property type="component" value="Chromosome 3"/>
</dbReference>
<keyword evidence="1" id="KW-0812">Transmembrane</keyword>
<dbReference type="EMBL" id="OW152815">
    <property type="protein sequence ID" value="CAH2063849.1"/>
    <property type="molecule type" value="Genomic_DNA"/>
</dbReference>
<keyword evidence="1" id="KW-0472">Membrane</keyword>
<reference evidence="2" key="1">
    <citation type="submission" date="2022-03" db="EMBL/GenBank/DDBJ databases">
        <authorList>
            <person name="Martin H S."/>
        </authorList>
    </citation>
    <scope>NUCLEOTIDE SEQUENCE</scope>
</reference>
<evidence type="ECO:0000313" key="2">
    <source>
        <dbReference type="EMBL" id="CAH2063849.1"/>
    </source>
</evidence>
<feature type="non-terminal residue" evidence="2">
    <location>
        <position position="1"/>
    </location>
</feature>
<keyword evidence="3" id="KW-1185">Reference proteome</keyword>
<keyword evidence="1" id="KW-1133">Transmembrane helix</keyword>
<name>A0ABN8IQT3_9NEOP</name>
<gene>
    <name evidence="2" type="ORF">IPOD504_LOCUS12706</name>
</gene>
<organism evidence="2 3">
    <name type="scientific">Iphiclides podalirius</name>
    <name type="common">scarce swallowtail</name>
    <dbReference type="NCBI Taxonomy" id="110791"/>
    <lineage>
        <taxon>Eukaryota</taxon>
        <taxon>Metazoa</taxon>
        <taxon>Ecdysozoa</taxon>
        <taxon>Arthropoda</taxon>
        <taxon>Hexapoda</taxon>
        <taxon>Insecta</taxon>
        <taxon>Pterygota</taxon>
        <taxon>Neoptera</taxon>
        <taxon>Endopterygota</taxon>
        <taxon>Lepidoptera</taxon>
        <taxon>Glossata</taxon>
        <taxon>Ditrysia</taxon>
        <taxon>Papilionoidea</taxon>
        <taxon>Papilionidae</taxon>
        <taxon>Papilioninae</taxon>
        <taxon>Iphiclides</taxon>
    </lineage>
</organism>